<dbReference type="InterPro" id="IPR002822">
    <property type="entry name" value="Ni_insertion"/>
</dbReference>
<reference evidence="1" key="1">
    <citation type="submission" date="2021-10" db="EMBL/GenBank/DDBJ databases">
        <title>Collection of gut derived symbiotic bacterial strains cultured from healthy donors.</title>
        <authorList>
            <person name="Lin H."/>
            <person name="Littmann E."/>
            <person name="Claire K."/>
            <person name="Pamer E."/>
        </authorList>
    </citation>
    <scope>NUCLEOTIDE SEQUENCE</scope>
    <source>
        <strain evidence="1">MSK.23.4</strain>
    </source>
</reference>
<sequence>MKVLYFDCSSGISGNMTLGALMELIDEPDY</sequence>
<organism evidence="1 2">
    <name type="scientific">Mediterraneibacter gnavus</name>
    <name type="common">Ruminococcus gnavus</name>
    <dbReference type="NCBI Taxonomy" id="33038"/>
    <lineage>
        <taxon>Bacteria</taxon>
        <taxon>Bacillati</taxon>
        <taxon>Bacillota</taxon>
        <taxon>Clostridia</taxon>
        <taxon>Lachnospirales</taxon>
        <taxon>Lachnospiraceae</taxon>
        <taxon>Mediterraneibacter</taxon>
    </lineage>
</organism>
<dbReference type="AlphaFoldDB" id="A0AAJ1B2P1"/>
<proteinExistence type="predicted"/>
<evidence type="ECO:0000313" key="2">
    <source>
        <dbReference type="Proteomes" id="UP001297422"/>
    </source>
</evidence>
<accession>A0AAJ1B2P1</accession>
<dbReference type="Proteomes" id="UP001297422">
    <property type="component" value="Unassembled WGS sequence"/>
</dbReference>
<name>A0AAJ1B2P1_MEDGN</name>
<feature type="non-terminal residue" evidence="1">
    <location>
        <position position="30"/>
    </location>
</feature>
<gene>
    <name evidence="1" type="ORF">LIQ10_19575</name>
</gene>
<comment type="caution">
    <text evidence="1">The sequence shown here is derived from an EMBL/GenBank/DDBJ whole genome shotgun (WGS) entry which is preliminary data.</text>
</comment>
<dbReference type="EMBL" id="JAJBNC010000149">
    <property type="protein sequence ID" value="MCB5495886.1"/>
    <property type="molecule type" value="Genomic_DNA"/>
</dbReference>
<dbReference type="Pfam" id="PF01969">
    <property type="entry name" value="Ni_insertion"/>
    <property type="match status" value="1"/>
</dbReference>
<evidence type="ECO:0000313" key="1">
    <source>
        <dbReference type="EMBL" id="MCB5495886.1"/>
    </source>
</evidence>
<dbReference type="RefSeq" id="WP_226973478.1">
    <property type="nucleotide sequence ID" value="NZ_JAJBNC010000149.1"/>
</dbReference>
<protein>
    <submittedName>
        <fullName evidence="1">DUF111 family protein</fullName>
    </submittedName>
</protein>